<dbReference type="Pfam" id="PF09718">
    <property type="entry name" value="Tape_meas_lam_C"/>
    <property type="match status" value="1"/>
</dbReference>
<accession>A0A0J8VL32</accession>
<dbReference type="InterPro" id="IPR009302">
    <property type="entry name" value="Tail_length_tape_measure"/>
</dbReference>
<organism evidence="6 7">
    <name type="scientific">Franconibacter pulveris</name>
    <dbReference type="NCBI Taxonomy" id="435910"/>
    <lineage>
        <taxon>Bacteria</taxon>
        <taxon>Pseudomonadati</taxon>
        <taxon>Pseudomonadota</taxon>
        <taxon>Gammaproteobacteria</taxon>
        <taxon>Enterobacterales</taxon>
        <taxon>Enterobacteriaceae</taxon>
        <taxon>Franconibacter</taxon>
    </lineage>
</organism>
<dbReference type="EMBL" id="LFEJ01000018">
    <property type="protein sequence ID" value="KMV33901.1"/>
    <property type="molecule type" value="Genomic_DNA"/>
</dbReference>
<evidence type="ECO:0008006" key="8">
    <source>
        <dbReference type="Google" id="ProtNLM"/>
    </source>
</evidence>
<dbReference type="AlphaFoldDB" id="A0A0J8VL32"/>
<proteinExistence type="predicted"/>
<feature type="region of interest" description="Disordered" evidence="2">
    <location>
        <begin position="1076"/>
        <end position="1105"/>
    </location>
</feature>
<feature type="region of interest" description="Disordered" evidence="2">
    <location>
        <begin position="805"/>
        <end position="825"/>
    </location>
</feature>
<reference evidence="6 7" key="1">
    <citation type="submission" date="2015-06" db="EMBL/GenBank/DDBJ databases">
        <title>Genome sequencing of Cronobacter sp. strain DJ34 isolated from petroleum contaminated sludge of Duliajan Oil Fields, Assam, India.</title>
        <authorList>
            <person name="Pal S."/>
            <person name="Banerjee T.D."/>
            <person name="Roy A."/>
            <person name="Sar P."/>
            <person name="Kazy S.K."/>
        </authorList>
    </citation>
    <scope>NUCLEOTIDE SEQUENCE [LARGE SCALE GENOMIC DNA]</scope>
    <source>
        <strain evidence="6 7">DJ34</strain>
    </source>
</reference>
<protein>
    <recommendedName>
        <fullName evidence="8">Lambda family phage tail tape measure protein</fullName>
    </recommendedName>
</protein>
<sequence length="1105" mass="116452">MATLRELIIKISANSQSFQSEISRASRMGSDYYRTMEQGGRRAAASTRETQRALAELNSQLASVRASAAGMVGAFAGAFATSELIHYADTWSQLNGRLRLASSSADDFATAQQSLMTISQRTGTSFEANANLYSRIAQSLRDAGYASADVANVTETVATSLKLSGASTEEASSVITQLSQALGSGVLRGEEFNAIMESGGRLAKFLADGLNTSIGGLRNMANNGELTTEKIVPLLTNVSLLRKEFESLPATVSGSAQKVQNAFMAWVGGASEATGASSALAGALDGLANNIDNVAAAGAVLAGVGVAKYFGGIATGVSDSIGKLVSAKKETIALADAQLYSATQSQRKAIAAAEAARSDYALAVAEANVAKNTNASVIASQNLIKKRSEMMAANASLVLSNRAVITAQENLNKATSLTSFAKSGLSGALSVIGGWPGALMAVGAAWLYVYEKNEQARKAALDYGEAISKAKPVSGVAIPQGNLTNEIDKTSVSMRAQAEELSLLNNRIAELNQQQYNARQAMKNSEEGSWSYNNAQESLVNVNQELTEAERRRNEISSQLIATTDRHNMLLRQNAAAQTAYYNNLILMNGQGTLFRQTLDGINEALARNTTLTASPLRLPQAPVSDKDQETLLRKQQQAELEGLTGLARVRRQAEIELQNMGRTGPQNATYAADYLKAAERGYANSQNVAAAQKAQADATRDAGKAAREAAQTTEQYSRKMADLSIATEVQKVRANQGEKAAELFAASHEAGTKWTEEQRKSIEAGAVALAQWTQKADEAVRKQREMADALKDLKDAARRYQDEAGLTAATSGMGSRQRDQYRERQEVERVFDKSDKGAEAIAARQAALDALAAKYRETSAAEADWQAGLSSGLADWVDNASNYAGQAANFVGSSMTGMVDTISDALSNNKASWSDWSMSVLQSLQKILLNATLVNGIQALSGSSFMSIFGVGSVGAAASAGGYTPSGAYASAASGVQFNAKGGVYASENLSAYSNSIVSTPTYFAFAKGAGLMGEAGPEAIMPLTRAGNGSLAVRAVLPTQQGGGNSSPVIHQTIHVSGNGDAALIRAMEEAARKGAEEGRKGARQDMLNDFSNRGQGRRLLGV</sequence>
<dbReference type="InterPro" id="IPR013491">
    <property type="entry name" value="Tape_meas_N"/>
</dbReference>
<dbReference type="InterPro" id="IPR006431">
    <property type="entry name" value="Phage_tape_meas_C"/>
</dbReference>
<dbReference type="RefSeq" id="WP_073859905.1">
    <property type="nucleotide sequence ID" value="NZ_LFEJ01000018.1"/>
</dbReference>
<dbReference type="PATRIC" id="fig|1656095.3.peg.788"/>
<feature type="domain" description="Bacteriophage tail tape measure C-terminal" evidence="4">
    <location>
        <begin position="865"/>
        <end position="936"/>
    </location>
</feature>
<feature type="coiled-coil region" evidence="1">
    <location>
        <begin position="494"/>
        <end position="559"/>
    </location>
</feature>
<evidence type="ECO:0000259" key="5">
    <source>
        <dbReference type="Pfam" id="PF20155"/>
    </source>
</evidence>
<name>A0A0J8VL32_9ENTR</name>
<keyword evidence="1" id="KW-0175">Coiled coil</keyword>
<dbReference type="Proteomes" id="UP000037315">
    <property type="component" value="Unassembled WGS sequence"/>
</dbReference>
<gene>
    <name evidence="6" type="ORF">ACH50_14430</name>
</gene>
<keyword evidence="7" id="KW-1185">Reference proteome</keyword>
<feature type="domain" description="Tape measure protein N-terminal" evidence="5">
    <location>
        <begin position="83"/>
        <end position="269"/>
    </location>
</feature>
<dbReference type="Pfam" id="PF06120">
    <property type="entry name" value="Phage_HK97_TLTM"/>
    <property type="match status" value="1"/>
</dbReference>
<evidence type="ECO:0000259" key="4">
    <source>
        <dbReference type="Pfam" id="PF09718"/>
    </source>
</evidence>
<evidence type="ECO:0000256" key="1">
    <source>
        <dbReference type="SAM" id="Coils"/>
    </source>
</evidence>
<dbReference type="NCBIfam" id="TIGR02675">
    <property type="entry name" value="tape_meas_nterm"/>
    <property type="match status" value="1"/>
</dbReference>
<feature type="domain" description="Tail length tape measure" evidence="3">
    <location>
        <begin position="408"/>
        <end position="683"/>
    </location>
</feature>
<comment type="caution">
    <text evidence="6">The sequence shown here is derived from an EMBL/GenBank/DDBJ whole genome shotgun (WGS) entry which is preliminary data.</text>
</comment>
<dbReference type="Pfam" id="PF20155">
    <property type="entry name" value="TMP_3"/>
    <property type="match status" value="1"/>
</dbReference>
<evidence type="ECO:0000313" key="6">
    <source>
        <dbReference type="EMBL" id="KMV33901.1"/>
    </source>
</evidence>
<dbReference type="NCBIfam" id="TIGR01541">
    <property type="entry name" value="tape_meas_lam_C"/>
    <property type="match status" value="1"/>
</dbReference>
<evidence type="ECO:0000256" key="2">
    <source>
        <dbReference type="SAM" id="MobiDB-lite"/>
    </source>
</evidence>
<evidence type="ECO:0000259" key="3">
    <source>
        <dbReference type="Pfam" id="PF06120"/>
    </source>
</evidence>
<evidence type="ECO:0000313" key="7">
    <source>
        <dbReference type="Proteomes" id="UP000037315"/>
    </source>
</evidence>
<feature type="compositionally biased region" description="Basic and acidic residues" evidence="2">
    <location>
        <begin position="1076"/>
        <end position="1086"/>
    </location>
</feature>
<dbReference type="OrthoDB" id="79849at2"/>
<feature type="coiled-coil region" evidence="1">
    <location>
        <begin position="777"/>
        <end position="804"/>
    </location>
</feature>